<dbReference type="InterPro" id="IPR036866">
    <property type="entry name" value="RibonucZ/Hydroxyglut_hydro"/>
</dbReference>
<feature type="binding site" evidence="7">
    <location>
        <position position="128"/>
    </location>
    <ligand>
        <name>Zn(2+)</name>
        <dbReference type="ChEBI" id="CHEBI:29105"/>
        <label>1</label>
    </ligand>
</feature>
<keyword evidence="6 7" id="KW-0862">Zinc</keyword>
<accession>A0A1I3TYN1</accession>
<evidence type="ECO:0000256" key="5">
    <source>
        <dbReference type="ARBA" id="ARBA00022801"/>
    </source>
</evidence>
<dbReference type="PIRSF" id="PIRSF005457">
    <property type="entry name" value="Glx"/>
    <property type="match status" value="1"/>
</dbReference>
<dbReference type="InterPro" id="IPR035680">
    <property type="entry name" value="Clx_II_MBL"/>
</dbReference>
<feature type="binding site" evidence="7">
    <location>
        <position position="151"/>
    </location>
    <ligand>
        <name>Zn(2+)</name>
        <dbReference type="ChEBI" id="CHEBI:29105"/>
        <label>1</label>
    </ligand>
</feature>
<evidence type="ECO:0000256" key="3">
    <source>
        <dbReference type="ARBA" id="ARBA00006759"/>
    </source>
</evidence>
<dbReference type="GO" id="GO:0019243">
    <property type="term" value="P:methylglyoxal catabolic process to D-lactate via S-lactoyl-glutathione"/>
    <property type="evidence" value="ECO:0007669"/>
    <property type="project" value="UniProtKB-UniRule"/>
</dbReference>
<evidence type="ECO:0000313" key="10">
    <source>
        <dbReference type="Proteomes" id="UP000199445"/>
    </source>
</evidence>
<reference evidence="9 10" key="1">
    <citation type="submission" date="2016-10" db="EMBL/GenBank/DDBJ databases">
        <authorList>
            <person name="de Groot N.N."/>
        </authorList>
    </citation>
    <scope>NUCLEOTIDE SEQUENCE [LARGE SCALE GENOMIC DNA]</scope>
    <source>
        <strain evidence="9 10">IBRC-M 10445</strain>
    </source>
</reference>
<comment type="subunit">
    <text evidence="7">Monomer.</text>
</comment>
<dbReference type="InterPro" id="IPR032282">
    <property type="entry name" value="HAGH_C"/>
</dbReference>
<protein>
    <recommendedName>
        <fullName evidence="7">Hydroxyacylglutathione hydrolase</fullName>
        <ecNumber evidence="7">3.1.2.6</ecNumber>
    </recommendedName>
    <alternativeName>
        <fullName evidence="7">Glyoxalase II</fullName>
        <shortName evidence="7">Glx II</shortName>
    </alternativeName>
</protein>
<dbReference type="EMBL" id="FOSC01000005">
    <property type="protein sequence ID" value="SFJ75603.1"/>
    <property type="molecule type" value="Genomic_DNA"/>
</dbReference>
<dbReference type="GO" id="GO:0004416">
    <property type="term" value="F:hydroxyacylglutathione hydrolase activity"/>
    <property type="evidence" value="ECO:0007669"/>
    <property type="project" value="UniProtKB-UniRule"/>
</dbReference>
<dbReference type="SMART" id="SM00849">
    <property type="entry name" value="Lactamase_B"/>
    <property type="match status" value="1"/>
</dbReference>
<feature type="binding site" evidence="7">
    <location>
        <position position="151"/>
    </location>
    <ligand>
        <name>Zn(2+)</name>
        <dbReference type="ChEBI" id="CHEBI:29105"/>
        <label>2</label>
    </ligand>
</feature>
<keyword evidence="5 7" id="KW-0378">Hydrolase</keyword>
<dbReference type="Proteomes" id="UP000199445">
    <property type="component" value="Unassembled WGS sequence"/>
</dbReference>
<dbReference type="Gene3D" id="3.60.15.10">
    <property type="entry name" value="Ribonuclease Z/Hydroxyacylglutathione hydrolase-like"/>
    <property type="match status" value="1"/>
</dbReference>
<evidence type="ECO:0000313" key="9">
    <source>
        <dbReference type="EMBL" id="SFJ75603.1"/>
    </source>
</evidence>
<dbReference type="GO" id="GO:0046872">
    <property type="term" value="F:metal ion binding"/>
    <property type="evidence" value="ECO:0007669"/>
    <property type="project" value="UniProtKB-KW"/>
</dbReference>
<dbReference type="AlphaFoldDB" id="A0A1I3TYN1"/>
<organism evidence="9 10">
    <name type="scientific">Marinobacter persicus</name>
    <dbReference type="NCBI Taxonomy" id="930118"/>
    <lineage>
        <taxon>Bacteria</taxon>
        <taxon>Pseudomonadati</taxon>
        <taxon>Pseudomonadota</taxon>
        <taxon>Gammaproteobacteria</taxon>
        <taxon>Pseudomonadales</taxon>
        <taxon>Marinobacteraceae</taxon>
        <taxon>Marinobacter</taxon>
    </lineage>
</organism>
<comment type="catalytic activity">
    <reaction evidence="1 7">
        <text>an S-(2-hydroxyacyl)glutathione + H2O = a 2-hydroxy carboxylate + glutathione + H(+)</text>
        <dbReference type="Rhea" id="RHEA:21864"/>
        <dbReference type="ChEBI" id="CHEBI:15377"/>
        <dbReference type="ChEBI" id="CHEBI:15378"/>
        <dbReference type="ChEBI" id="CHEBI:57925"/>
        <dbReference type="ChEBI" id="CHEBI:58896"/>
        <dbReference type="ChEBI" id="CHEBI:71261"/>
        <dbReference type="EC" id="3.1.2.6"/>
    </reaction>
</comment>
<keyword evidence="10" id="KW-1185">Reference proteome</keyword>
<feature type="binding site" evidence="7">
    <location>
        <position position="189"/>
    </location>
    <ligand>
        <name>Zn(2+)</name>
        <dbReference type="ChEBI" id="CHEBI:29105"/>
        <label>2</label>
    </ligand>
</feature>
<feature type="binding site" evidence="7">
    <location>
        <position position="76"/>
    </location>
    <ligand>
        <name>Zn(2+)</name>
        <dbReference type="ChEBI" id="CHEBI:29105"/>
        <label>2</label>
    </ligand>
</feature>
<dbReference type="UniPathway" id="UPA00619">
    <property type="reaction ID" value="UER00676"/>
</dbReference>
<dbReference type="Pfam" id="PF16123">
    <property type="entry name" value="HAGH_C"/>
    <property type="match status" value="1"/>
</dbReference>
<dbReference type="PANTHER" id="PTHR43705">
    <property type="entry name" value="HYDROXYACYLGLUTATHIONE HYDROLASE"/>
    <property type="match status" value="1"/>
</dbReference>
<name>A0A1I3TYN1_9GAMM</name>
<dbReference type="HAMAP" id="MF_01374">
    <property type="entry name" value="Glyoxalase_2"/>
    <property type="match status" value="1"/>
</dbReference>
<feature type="binding site" evidence="7">
    <location>
        <position position="73"/>
    </location>
    <ligand>
        <name>Zn(2+)</name>
        <dbReference type="ChEBI" id="CHEBI:29105"/>
        <label>1</label>
    </ligand>
</feature>
<evidence type="ECO:0000256" key="2">
    <source>
        <dbReference type="ARBA" id="ARBA00004963"/>
    </source>
</evidence>
<dbReference type="InterPro" id="IPR017782">
    <property type="entry name" value="Hydroxyacylglutathione_Hdrlase"/>
</dbReference>
<dbReference type="CDD" id="cd07723">
    <property type="entry name" value="hydroxyacylglutathione_hydrolase_MBL-fold"/>
    <property type="match status" value="1"/>
</dbReference>
<comment type="cofactor">
    <cofactor evidence="7">
        <name>Zn(2+)</name>
        <dbReference type="ChEBI" id="CHEBI:29105"/>
    </cofactor>
    <text evidence="7">Binds 2 Zn(2+) ions per subunit.</text>
</comment>
<dbReference type="PANTHER" id="PTHR43705:SF1">
    <property type="entry name" value="HYDROXYACYLGLUTATHIONE HYDROLASE GLOB"/>
    <property type="match status" value="1"/>
</dbReference>
<keyword evidence="4 7" id="KW-0479">Metal-binding</keyword>
<feature type="binding site" evidence="7">
    <location>
        <position position="71"/>
    </location>
    <ligand>
        <name>Zn(2+)</name>
        <dbReference type="ChEBI" id="CHEBI:29105"/>
        <label>1</label>
    </ligand>
</feature>
<evidence type="ECO:0000256" key="1">
    <source>
        <dbReference type="ARBA" id="ARBA00001623"/>
    </source>
</evidence>
<feature type="binding site" evidence="7">
    <location>
        <position position="75"/>
    </location>
    <ligand>
        <name>Zn(2+)</name>
        <dbReference type="ChEBI" id="CHEBI:29105"/>
        <label>2</label>
    </ligand>
</feature>
<dbReference type="SUPFAM" id="SSF56281">
    <property type="entry name" value="Metallo-hydrolase/oxidoreductase"/>
    <property type="match status" value="1"/>
</dbReference>
<feature type="domain" description="Metallo-beta-lactamase" evidence="8">
    <location>
        <begin position="28"/>
        <end position="189"/>
    </location>
</feature>
<comment type="function">
    <text evidence="7">Thiolesterase that catalyzes the hydrolysis of S-D-lactoyl-glutathione to form glutathione and D-lactic acid.</text>
</comment>
<dbReference type="EC" id="3.1.2.6" evidence="7"/>
<evidence type="ECO:0000256" key="4">
    <source>
        <dbReference type="ARBA" id="ARBA00022723"/>
    </source>
</evidence>
<dbReference type="InterPro" id="IPR050110">
    <property type="entry name" value="Glyoxalase_II_hydrolase"/>
</dbReference>
<dbReference type="Pfam" id="PF00753">
    <property type="entry name" value="Lactamase_B"/>
    <property type="match status" value="1"/>
</dbReference>
<evidence type="ECO:0000256" key="7">
    <source>
        <dbReference type="HAMAP-Rule" id="MF_01374"/>
    </source>
</evidence>
<dbReference type="InterPro" id="IPR001279">
    <property type="entry name" value="Metallo-B-lactamas"/>
</dbReference>
<sequence length="280" mass="31252">MMFYDTSHTRRSHGVSMFSIRAIPAFNDNYIWCLSHDDSGRALIVDPGQAGPVLQYLKDQQLTADTILVTHHHPDHTGGVGELEQAFPDVRITGPADSPFKGVNHVVHPGDEVVWQGLTFNVMAVPGHTLDHIAYFTDNLISGRPLLFAGDTLFACGCGRLFEGSAEQMHRSLATLRELPEETAVYCAHEYTLANLRFARSWLPDDEGLREFEQRCQQMREQDLPTIPTTLAEEKALNPFLRWDDPAVMAVARRYGAEHGLPVASDADIFAAIRHGKDNF</sequence>
<proteinExistence type="inferred from homology"/>
<evidence type="ECO:0000259" key="8">
    <source>
        <dbReference type="SMART" id="SM00849"/>
    </source>
</evidence>
<evidence type="ECO:0000256" key="6">
    <source>
        <dbReference type="ARBA" id="ARBA00022833"/>
    </source>
</evidence>
<gene>
    <name evidence="7" type="primary">gloB</name>
    <name evidence="9" type="ORF">SAMN05216429_105211</name>
</gene>
<comment type="pathway">
    <text evidence="2 7">Secondary metabolite metabolism; methylglyoxal degradation; (R)-lactate from methylglyoxal: step 2/2.</text>
</comment>
<dbReference type="NCBIfam" id="TIGR03413">
    <property type="entry name" value="GSH_gloB"/>
    <property type="match status" value="1"/>
</dbReference>
<comment type="similarity">
    <text evidence="3 7">Belongs to the metallo-beta-lactamase superfamily. Glyoxalase II family.</text>
</comment>